<organism evidence="1 2">
    <name type="scientific">Cytobacillus mangrovibacter</name>
    <dbReference type="NCBI Taxonomy" id="3299024"/>
    <lineage>
        <taxon>Bacteria</taxon>
        <taxon>Bacillati</taxon>
        <taxon>Bacillota</taxon>
        <taxon>Bacilli</taxon>
        <taxon>Bacillales</taxon>
        <taxon>Bacillaceae</taxon>
        <taxon>Cytobacillus</taxon>
    </lineage>
</organism>
<protein>
    <submittedName>
        <fullName evidence="1">Uncharacterized protein</fullName>
    </submittedName>
</protein>
<proteinExistence type="predicted"/>
<dbReference type="RefSeq" id="WP_389222444.1">
    <property type="nucleotide sequence ID" value="NZ_JBIACJ010000012.1"/>
</dbReference>
<evidence type="ECO:0000313" key="2">
    <source>
        <dbReference type="Proteomes" id="UP001601058"/>
    </source>
</evidence>
<reference evidence="1 2" key="1">
    <citation type="submission" date="2024-08" db="EMBL/GenBank/DDBJ databases">
        <title>Two novel Cytobacillus novel species.</title>
        <authorList>
            <person name="Liu G."/>
        </authorList>
    </citation>
    <scope>NUCLEOTIDE SEQUENCE [LARGE SCALE GENOMIC DNA]</scope>
    <source>
        <strain evidence="1 2">FJAT-53684</strain>
    </source>
</reference>
<dbReference type="EMBL" id="JBIACJ010000012">
    <property type="protein sequence ID" value="MFE8698239.1"/>
    <property type="molecule type" value="Genomic_DNA"/>
</dbReference>
<sequence length="91" mass="10985">MVLLRENSVKKYAQYRQSLEKSLSGNKSYQVSLYDSFYFEEKDGEVYVKFKDYGKVFHENQFERVYIIDLDKDILLIKNTNNRTQQEIKRA</sequence>
<accession>A0ABW6K253</accession>
<dbReference type="Proteomes" id="UP001601058">
    <property type="component" value="Unassembled WGS sequence"/>
</dbReference>
<gene>
    <name evidence="1" type="ORF">ACFYKT_18105</name>
</gene>
<evidence type="ECO:0000313" key="1">
    <source>
        <dbReference type="EMBL" id="MFE8698239.1"/>
    </source>
</evidence>
<keyword evidence="2" id="KW-1185">Reference proteome</keyword>
<comment type="caution">
    <text evidence="1">The sequence shown here is derived from an EMBL/GenBank/DDBJ whole genome shotgun (WGS) entry which is preliminary data.</text>
</comment>
<name>A0ABW6K253_9BACI</name>